<dbReference type="EnsemblPlants" id="AUR62033568-RA">
    <property type="protein sequence ID" value="AUR62033568-RA:cds"/>
    <property type="gene ID" value="AUR62033568"/>
</dbReference>
<dbReference type="PANTHER" id="PTHR33223">
    <property type="entry name" value="CCHC-TYPE DOMAIN-CONTAINING PROTEIN"/>
    <property type="match status" value="1"/>
</dbReference>
<dbReference type="SUPFAM" id="SSF50630">
    <property type="entry name" value="Acid proteases"/>
    <property type="match status" value="1"/>
</dbReference>
<evidence type="ECO:0000313" key="2">
    <source>
        <dbReference type="EnsemblPlants" id="AUR62033568-RA:cds"/>
    </source>
</evidence>
<keyword evidence="3" id="KW-1185">Reference proteome</keyword>
<accession>A0A803MQL7</accession>
<dbReference type="InterPro" id="IPR021109">
    <property type="entry name" value="Peptidase_aspartic_dom_sf"/>
</dbReference>
<dbReference type="PANTHER" id="PTHR33223:SF6">
    <property type="entry name" value="CCHC-TYPE DOMAIN-CONTAINING PROTEIN"/>
    <property type="match status" value="1"/>
</dbReference>
<protein>
    <recommendedName>
        <fullName evidence="1">Retrotransposon gag domain-containing protein</fullName>
    </recommendedName>
</protein>
<dbReference type="Gene3D" id="2.40.70.10">
    <property type="entry name" value="Acid Proteases"/>
    <property type="match status" value="1"/>
</dbReference>
<dbReference type="InterPro" id="IPR005162">
    <property type="entry name" value="Retrotrans_gag_dom"/>
</dbReference>
<feature type="domain" description="Retrotransposon gag" evidence="1">
    <location>
        <begin position="94"/>
        <end position="187"/>
    </location>
</feature>
<dbReference type="Proteomes" id="UP000596660">
    <property type="component" value="Unplaced"/>
</dbReference>
<sequence length="416" mass="46548">MEAQLTAVEYRLEAQNSSTTQKFEEILQMMQQMKDNMIDPKHGRTDDRGNMPKLSYNPKLDFPKFDGNNPQLWIKKCCKYFTLCKIPEEQKVDLASLNMTGKAEGWITSYLSIRSSVDWQDFVIDVNGRFKDEKSMNVVEEFNKLEQQGNIETYVDGFENLKSIMMQSGYVLPEKYTLESFIGGLKPGLRPFDESITINTGQYPKPANTKKHISTNPTFTLNSAKPPLLPLPNTKPTLSTQSKPIQKPKNIPADVRAQKIAKGLCYYYDAPYNICHKCQFTEPQLFTVEIPCLEDNEVVVNESSEELAGTGPHISLHALSGSQSFTTMRVQASVQGKPLQTLIDSGSTHNFLDRQLAVEIGCTLEKIPSQVVTVADGNHLICDSICKGFSWSLAGHQFVTDVLIIPLGSCDMVLGV</sequence>
<dbReference type="AlphaFoldDB" id="A0A803MQL7"/>
<proteinExistence type="predicted"/>
<dbReference type="Pfam" id="PF03732">
    <property type="entry name" value="Retrotrans_gag"/>
    <property type="match status" value="1"/>
</dbReference>
<dbReference type="Gramene" id="AUR62033568-RA">
    <property type="protein sequence ID" value="AUR62033568-RA:cds"/>
    <property type="gene ID" value="AUR62033568"/>
</dbReference>
<organism evidence="2 3">
    <name type="scientific">Chenopodium quinoa</name>
    <name type="common">Quinoa</name>
    <dbReference type="NCBI Taxonomy" id="63459"/>
    <lineage>
        <taxon>Eukaryota</taxon>
        <taxon>Viridiplantae</taxon>
        <taxon>Streptophyta</taxon>
        <taxon>Embryophyta</taxon>
        <taxon>Tracheophyta</taxon>
        <taxon>Spermatophyta</taxon>
        <taxon>Magnoliopsida</taxon>
        <taxon>eudicotyledons</taxon>
        <taxon>Gunneridae</taxon>
        <taxon>Pentapetalae</taxon>
        <taxon>Caryophyllales</taxon>
        <taxon>Chenopodiaceae</taxon>
        <taxon>Chenopodioideae</taxon>
        <taxon>Atripliceae</taxon>
        <taxon>Chenopodium</taxon>
    </lineage>
</organism>
<dbReference type="CDD" id="cd00303">
    <property type="entry name" value="retropepsin_like"/>
    <property type="match status" value="1"/>
</dbReference>
<name>A0A803MQL7_CHEQI</name>
<reference evidence="2" key="2">
    <citation type="submission" date="2021-03" db="UniProtKB">
        <authorList>
            <consortium name="EnsemblPlants"/>
        </authorList>
    </citation>
    <scope>IDENTIFICATION</scope>
</reference>
<dbReference type="OMA" id="ICDSICK"/>
<dbReference type="Pfam" id="PF08284">
    <property type="entry name" value="RVP_2"/>
    <property type="match status" value="1"/>
</dbReference>
<evidence type="ECO:0000313" key="3">
    <source>
        <dbReference type="Proteomes" id="UP000596660"/>
    </source>
</evidence>
<evidence type="ECO:0000259" key="1">
    <source>
        <dbReference type="Pfam" id="PF03732"/>
    </source>
</evidence>
<reference evidence="2" key="1">
    <citation type="journal article" date="2017" name="Nature">
        <title>The genome of Chenopodium quinoa.</title>
        <authorList>
            <person name="Jarvis D.E."/>
            <person name="Ho Y.S."/>
            <person name="Lightfoot D.J."/>
            <person name="Schmoeckel S.M."/>
            <person name="Li B."/>
            <person name="Borm T.J.A."/>
            <person name="Ohyanagi H."/>
            <person name="Mineta K."/>
            <person name="Michell C.T."/>
            <person name="Saber N."/>
            <person name="Kharbatia N.M."/>
            <person name="Rupper R.R."/>
            <person name="Sharp A.R."/>
            <person name="Dally N."/>
            <person name="Boughton B.A."/>
            <person name="Woo Y.H."/>
            <person name="Gao G."/>
            <person name="Schijlen E.G.W.M."/>
            <person name="Guo X."/>
            <person name="Momin A.A."/>
            <person name="Negrao S."/>
            <person name="Al-Babili S."/>
            <person name="Gehring C."/>
            <person name="Roessner U."/>
            <person name="Jung C."/>
            <person name="Murphy K."/>
            <person name="Arold S.T."/>
            <person name="Gojobori T."/>
            <person name="van der Linden C.G."/>
            <person name="van Loo E.N."/>
            <person name="Jellen E.N."/>
            <person name="Maughan P.J."/>
            <person name="Tester M."/>
        </authorList>
    </citation>
    <scope>NUCLEOTIDE SEQUENCE [LARGE SCALE GENOMIC DNA]</scope>
    <source>
        <strain evidence="2">cv. PI 614886</strain>
    </source>
</reference>